<sequence>MAYSASGNDATHAPSRKGSMPSPRPRNRAGARQASDSGGVVGLPGSIEQDTLYNTYKPALSGSDDFLGLDLYDFSNFEDFDMSQFSTIEDPLQQPQQPQRGGSLGFSSIQTQQIVGNSLGYSSIQTQQVGGNDLGISPTYSIQIPPTMPKSMVDNANASSNAVVPIDPALEDWDPNTNTTPLSPFWGITPGLSALPQGTDYTQPELPAQPTHIYPDPDSYTLYPTGPYYRPQIYNGYVPMQYEQPVASGSYIQSWGQTSVSTVQKRKRSGSVSDDEAPLIKRTRPVEGKHTPPAISSRRPSTSSITKPVKTAVVKPGQKPKKVEEKSWVRINTSTRGETTRTARINQYTEEGDKYKMMDLPHGDWESTNYKFEYTQIGHMHEFKKRTMSARQIHEYITQYPGDLRIWIQPVASDSARRYNSATQNHCRFEKCPMRKYTGKGTTEVGNYRVAFDEKHMMYGKGVADPYDCVGYAHLYCMERFLDFAYICQVANVKVDERVSLAAEPKGVFAAAFGHKHYNEVAVASTFIKACKNGRLSETRDFKNYPVHEHYAHGEPKPHELTLVYALYEMNIEHRAPSQMKQFVCQRTIRPGSFTIHRGDIEVKLVDKKIEKLDAFREWVGGDCPRRISTTRPTTTTSILRSTFRIRRGRRLVVMRLRPICRRPWQEASCCSHRGRRAFSALPLKRVKHSHKRVKADDSDSSGDEAPPPQRPSTKWKRYQDRYSSSSEEGNEYEEIGTATQPQHGTRSSPRKVQRINYTEPQEITALPSPPPHPHAAYRPAQPIIYTQQPPDTRRGSLSHLFPSDGIDWDNFDLSNLPEFDNAEPLSQSQIDALLQRRKSSTMSVGPRGWRKPRTASFNAQPVSSSMKFRRNDPPSRVKSAADVRRDAAMKTRRGSRLAGKAK</sequence>
<feature type="compositionally biased region" description="Basic residues" evidence="1">
    <location>
        <begin position="891"/>
        <end position="903"/>
    </location>
</feature>
<gene>
    <name evidence="2" type="ORF">PTRG_10350</name>
</gene>
<feature type="region of interest" description="Disordered" evidence="1">
    <location>
        <begin position="283"/>
        <end position="309"/>
    </location>
</feature>
<organism evidence="2 3">
    <name type="scientific">Pyrenophora tritici-repentis (strain Pt-1C-BFP)</name>
    <name type="common">Wheat tan spot fungus</name>
    <name type="synonym">Drechslera tritici-repentis</name>
    <dbReference type="NCBI Taxonomy" id="426418"/>
    <lineage>
        <taxon>Eukaryota</taxon>
        <taxon>Fungi</taxon>
        <taxon>Dikarya</taxon>
        <taxon>Ascomycota</taxon>
        <taxon>Pezizomycotina</taxon>
        <taxon>Dothideomycetes</taxon>
        <taxon>Pleosporomycetidae</taxon>
        <taxon>Pleosporales</taxon>
        <taxon>Pleosporineae</taxon>
        <taxon>Pleosporaceae</taxon>
        <taxon>Pyrenophora</taxon>
    </lineage>
</organism>
<dbReference type="HOGENOM" id="CLU_014755_0_0_1"/>
<dbReference type="AlphaFoldDB" id="B2WJK4"/>
<dbReference type="EMBL" id="DS231627">
    <property type="protein sequence ID" value="EDU43401.1"/>
    <property type="molecule type" value="Genomic_DNA"/>
</dbReference>
<dbReference type="OrthoDB" id="5307331at2759"/>
<dbReference type="KEGG" id="ptrr:6348653"/>
<dbReference type="eggNOG" id="ENOG502SPRZ">
    <property type="taxonomic scope" value="Eukaryota"/>
</dbReference>
<feature type="compositionally biased region" description="Polar residues" evidence="1">
    <location>
        <begin position="738"/>
        <end position="748"/>
    </location>
</feature>
<protein>
    <submittedName>
        <fullName evidence="2">Uncharacterized protein</fullName>
    </submittedName>
</protein>
<dbReference type="GeneID" id="6348653"/>
<evidence type="ECO:0000313" key="2">
    <source>
        <dbReference type="EMBL" id="EDU43401.1"/>
    </source>
</evidence>
<feature type="region of interest" description="Disordered" evidence="1">
    <location>
        <begin position="686"/>
        <end position="753"/>
    </location>
</feature>
<feature type="region of interest" description="Disordered" evidence="1">
    <location>
        <begin position="837"/>
        <end position="903"/>
    </location>
</feature>
<feature type="compositionally biased region" description="Low complexity" evidence="1">
    <location>
        <begin position="291"/>
        <end position="306"/>
    </location>
</feature>
<name>B2WJK4_PYRTR</name>
<feature type="compositionally biased region" description="Basic and acidic residues" evidence="1">
    <location>
        <begin position="870"/>
        <end position="890"/>
    </location>
</feature>
<evidence type="ECO:0000256" key="1">
    <source>
        <dbReference type="SAM" id="MobiDB-lite"/>
    </source>
</evidence>
<accession>B2WJK4</accession>
<evidence type="ECO:0000313" key="3">
    <source>
        <dbReference type="Proteomes" id="UP000001471"/>
    </source>
</evidence>
<dbReference type="OMA" id="YCMERFL"/>
<feature type="compositionally biased region" description="Polar residues" evidence="1">
    <location>
        <begin position="856"/>
        <end position="867"/>
    </location>
</feature>
<reference evidence="3" key="1">
    <citation type="journal article" date="2013" name="G3 (Bethesda)">
        <title>Comparative genomics of a plant-pathogenic fungus, Pyrenophora tritici-repentis, reveals transduplication and the impact of repeat elements on pathogenicity and population divergence.</title>
        <authorList>
            <person name="Manning V.A."/>
            <person name="Pandelova I."/>
            <person name="Dhillon B."/>
            <person name="Wilhelm L.J."/>
            <person name="Goodwin S.B."/>
            <person name="Berlin A.M."/>
            <person name="Figueroa M."/>
            <person name="Freitag M."/>
            <person name="Hane J.K."/>
            <person name="Henrissat B."/>
            <person name="Holman W.H."/>
            <person name="Kodira C.D."/>
            <person name="Martin J."/>
            <person name="Oliver R.P."/>
            <person name="Robbertse B."/>
            <person name="Schackwitz W."/>
            <person name="Schwartz D.C."/>
            <person name="Spatafora J.W."/>
            <person name="Turgeon B.G."/>
            <person name="Yandava C."/>
            <person name="Young S."/>
            <person name="Zhou S."/>
            <person name="Zeng Q."/>
            <person name="Grigoriev I.V."/>
            <person name="Ma L.-J."/>
            <person name="Ciuffetti L.M."/>
        </authorList>
    </citation>
    <scope>NUCLEOTIDE SEQUENCE [LARGE SCALE GENOMIC DNA]</scope>
    <source>
        <strain evidence="3">Pt-1C-BFP</strain>
    </source>
</reference>
<dbReference type="STRING" id="426418.B2WJK4"/>
<feature type="region of interest" description="Disordered" evidence="1">
    <location>
        <begin position="1"/>
        <end position="43"/>
    </location>
</feature>
<dbReference type="InParanoid" id="B2WJK4"/>
<dbReference type="Proteomes" id="UP000001471">
    <property type="component" value="Unassembled WGS sequence"/>
</dbReference>
<proteinExistence type="predicted"/>